<comment type="caution">
    <text evidence="3">The sequence shown here is derived from an EMBL/GenBank/DDBJ whole genome shotgun (WGS) entry which is preliminary data.</text>
</comment>
<dbReference type="InterPro" id="IPR012337">
    <property type="entry name" value="RNaseH-like_sf"/>
</dbReference>
<feature type="region of interest" description="Disordered" evidence="1">
    <location>
        <begin position="537"/>
        <end position="603"/>
    </location>
</feature>
<reference evidence="3 4" key="1">
    <citation type="journal article" date="2017" name="Nat. Commun.">
        <title>Genome assembly with in vitro proximity ligation data and whole-genome triplication in lettuce.</title>
        <authorList>
            <person name="Reyes-Chin-Wo S."/>
            <person name="Wang Z."/>
            <person name="Yang X."/>
            <person name="Kozik A."/>
            <person name="Arikit S."/>
            <person name="Song C."/>
            <person name="Xia L."/>
            <person name="Froenicke L."/>
            <person name="Lavelle D.O."/>
            <person name="Truco M.J."/>
            <person name="Xia R."/>
            <person name="Zhu S."/>
            <person name="Xu C."/>
            <person name="Xu H."/>
            <person name="Xu X."/>
            <person name="Cox K."/>
            <person name="Korf I."/>
            <person name="Meyers B.C."/>
            <person name="Michelmore R.W."/>
        </authorList>
    </citation>
    <scope>NUCLEOTIDE SEQUENCE [LARGE SCALE GENOMIC DNA]</scope>
    <source>
        <strain evidence="4">cv. Salinas</strain>
        <tissue evidence="3">Seedlings</tissue>
    </source>
</reference>
<accession>A0A9R1WCK7</accession>
<sequence length="603" mass="67786">MRRLGALKALGANAISRSASDLVRRCDSLMRSTRAAFSDIFSRTSHDKDSQAATTKKLHPSFPTIFSKNSKSSSIFFNSTVLPDFECSFQSSTKHQAIGQFGPGLKPPSMYELRVPILNNEVKDVQKQLLEHEEEWAEKGCSILSDGWCDYVVQKDIINFMVNSPKGSVFKRSLDVSDVSKDADLLFRVLDKMVEEIGEKNVVQVVTDNASAYVKAGFVGKLLEAKRPNVYWTPCAAHCLDLMLEDIGKQVPKVKSALKKSIFAIGLAITRFASSFITLAQIHKQRANLRDMVVSKEWETSKWSSDGRGVKVKTYFMQDMFWRNMHYALKLTGPLVTVLRIVDGEKYPTMGFIYEAMDRAKEAIRDSFSRPDDYKTAFEIIDRRWECQLHRPLHAAGHFLNPGIFYKDFSGVACEEVEKGLYDCIMRLVPEQQVQDRISEELDKYRNAQGLFGNPMALIGGDWGAYGSSTHNLKKFAIKVLSLTCSATSCERNWSVFQHVSLFYIMEDESDDEAVFVGEDLTWRDVAHASSAYEPSYRTRASRVQNDGTGTSNVNKGKTTVQPSHRHLVDEDVEEDIGVYSDDGGGDGVVQVDDEDDDSLDDL</sequence>
<evidence type="ECO:0000313" key="4">
    <source>
        <dbReference type="Proteomes" id="UP000235145"/>
    </source>
</evidence>
<evidence type="ECO:0000256" key="1">
    <source>
        <dbReference type="SAM" id="MobiDB-lite"/>
    </source>
</evidence>
<organism evidence="3 4">
    <name type="scientific">Lactuca sativa</name>
    <name type="common">Garden lettuce</name>
    <dbReference type="NCBI Taxonomy" id="4236"/>
    <lineage>
        <taxon>Eukaryota</taxon>
        <taxon>Viridiplantae</taxon>
        <taxon>Streptophyta</taxon>
        <taxon>Embryophyta</taxon>
        <taxon>Tracheophyta</taxon>
        <taxon>Spermatophyta</taxon>
        <taxon>Magnoliopsida</taxon>
        <taxon>eudicotyledons</taxon>
        <taxon>Gunneridae</taxon>
        <taxon>Pentapetalae</taxon>
        <taxon>asterids</taxon>
        <taxon>campanulids</taxon>
        <taxon>Asterales</taxon>
        <taxon>Asteraceae</taxon>
        <taxon>Cichorioideae</taxon>
        <taxon>Cichorieae</taxon>
        <taxon>Lactucinae</taxon>
        <taxon>Lactuca</taxon>
    </lineage>
</organism>
<dbReference type="Pfam" id="PF04937">
    <property type="entry name" value="DUF659"/>
    <property type="match status" value="1"/>
</dbReference>
<feature type="domain" description="DUF659" evidence="2">
    <location>
        <begin position="108"/>
        <end position="260"/>
    </location>
</feature>
<name>A0A9R1WCK7_LACSA</name>
<evidence type="ECO:0000259" key="2">
    <source>
        <dbReference type="Pfam" id="PF04937"/>
    </source>
</evidence>
<dbReference type="SUPFAM" id="SSF53098">
    <property type="entry name" value="Ribonuclease H-like"/>
    <property type="match status" value="1"/>
</dbReference>
<dbReference type="EMBL" id="NBSK02000002">
    <property type="protein sequence ID" value="KAJ0220377.1"/>
    <property type="molecule type" value="Genomic_DNA"/>
</dbReference>
<protein>
    <recommendedName>
        <fullName evidence="2">DUF659 domain-containing protein</fullName>
    </recommendedName>
</protein>
<proteinExistence type="predicted"/>
<dbReference type="PANTHER" id="PTHR32166">
    <property type="entry name" value="OSJNBA0013A04.12 PROTEIN"/>
    <property type="match status" value="1"/>
</dbReference>
<dbReference type="Proteomes" id="UP000235145">
    <property type="component" value="Unassembled WGS sequence"/>
</dbReference>
<evidence type="ECO:0000313" key="3">
    <source>
        <dbReference type="EMBL" id="KAJ0220377.1"/>
    </source>
</evidence>
<dbReference type="PANTHER" id="PTHR32166:SF122">
    <property type="entry name" value="OS09G0499600 PROTEIN"/>
    <property type="match status" value="1"/>
</dbReference>
<keyword evidence="4" id="KW-1185">Reference proteome</keyword>
<dbReference type="InterPro" id="IPR007021">
    <property type="entry name" value="DUF659"/>
</dbReference>
<dbReference type="AlphaFoldDB" id="A0A9R1WCK7"/>
<feature type="compositionally biased region" description="Polar residues" evidence="1">
    <location>
        <begin position="542"/>
        <end position="563"/>
    </location>
</feature>
<feature type="compositionally biased region" description="Acidic residues" evidence="1">
    <location>
        <begin position="592"/>
        <end position="603"/>
    </location>
</feature>
<gene>
    <name evidence="3" type="ORF">LSAT_V11C200081710</name>
</gene>